<dbReference type="AlphaFoldDB" id="A0A0P1FHM7"/>
<evidence type="ECO:0000313" key="6">
    <source>
        <dbReference type="Proteomes" id="UP000051086"/>
    </source>
</evidence>
<evidence type="ECO:0000313" key="5">
    <source>
        <dbReference type="EMBL" id="CUH73927.1"/>
    </source>
</evidence>
<dbReference type="GO" id="GO:0008170">
    <property type="term" value="F:N-methyltransferase activity"/>
    <property type="evidence" value="ECO:0007669"/>
    <property type="project" value="UniProtKB-ARBA"/>
</dbReference>
<dbReference type="Proteomes" id="UP000051887">
    <property type="component" value="Unassembled WGS sequence"/>
</dbReference>
<feature type="domain" description="Methyltransferase small" evidence="3">
    <location>
        <begin position="31"/>
        <end position="124"/>
    </location>
</feature>
<evidence type="ECO:0000313" key="4">
    <source>
        <dbReference type="EMBL" id="CUH67531.1"/>
    </source>
</evidence>
<evidence type="ECO:0000313" key="7">
    <source>
        <dbReference type="Proteomes" id="UP000051887"/>
    </source>
</evidence>
<dbReference type="Pfam" id="PF05175">
    <property type="entry name" value="MTS"/>
    <property type="match status" value="1"/>
</dbReference>
<dbReference type="GO" id="GO:0032259">
    <property type="term" value="P:methylation"/>
    <property type="evidence" value="ECO:0007669"/>
    <property type="project" value="UniProtKB-KW"/>
</dbReference>
<keyword evidence="1 5" id="KW-0489">Methyltransferase</keyword>
<dbReference type="InterPro" id="IPR002052">
    <property type="entry name" value="DNA_methylase_N6_adenine_CS"/>
</dbReference>
<gene>
    <name evidence="5" type="primary">yfiC</name>
    <name evidence="4" type="ORF">TL5118_02229</name>
    <name evidence="5" type="ORF">TL5120_03744</name>
</gene>
<dbReference type="Proteomes" id="UP000051086">
    <property type="component" value="Unassembled WGS sequence"/>
</dbReference>
<protein>
    <submittedName>
        <fullName evidence="5">tRNA1(Val) (Adenine(37)-N6)-methyltransferase</fullName>
        <ecNumber evidence="5">2.1.1.223</ecNumber>
    </submittedName>
</protein>
<evidence type="ECO:0000256" key="2">
    <source>
        <dbReference type="ARBA" id="ARBA00022691"/>
    </source>
</evidence>
<dbReference type="PROSITE" id="PS00092">
    <property type="entry name" value="N6_MTASE"/>
    <property type="match status" value="1"/>
</dbReference>
<dbReference type="InterPro" id="IPR029063">
    <property type="entry name" value="SAM-dependent_MTases_sf"/>
</dbReference>
<reference evidence="5 7" key="2">
    <citation type="submission" date="2015-09" db="EMBL/GenBank/DDBJ databases">
        <authorList>
            <consortium name="Swine Surveillance"/>
        </authorList>
    </citation>
    <scope>NUCLEOTIDE SEQUENCE [LARGE SCALE GENOMIC DNA]</scope>
    <source>
        <strain evidence="5 7">5120</strain>
    </source>
</reference>
<dbReference type="OrthoDB" id="5489421at2"/>
<dbReference type="EC" id="2.1.1.223" evidence="5"/>
<dbReference type="PANTHER" id="PTHR47739:SF1">
    <property type="entry name" value="TRNA1(VAL) (ADENINE(37)-N6)-METHYLTRANSFERASE"/>
    <property type="match status" value="1"/>
</dbReference>
<organism evidence="5 7">
    <name type="scientific">Thalassovita autumnalis</name>
    <dbReference type="NCBI Taxonomy" id="2072972"/>
    <lineage>
        <taxon>Bacteria</taxon>
        <taxon>Pseudomonadati</taxon>
        <taxon>Pseudomonadota</taxon>
        <taxon>Alphaproteobacteria</taxon>
        <taxon>Rhodobacterales</taxon>
        <taxon>Roseobacteraceae</taxon>
        <taxon>Thalassovita</taxon>
    </lineage>
</organism>
<reference evidence="4 6" key="1">
    <citation type="submission" date="2015-09" db="EMBL/GenBank/DDBJ databases">
        <authorList>
            <person name="Rodrigo-Torres L."/>
            <person name="Arahal D.R."/>
        </authorList>
    </citation>
    <scope>NUCLEOTIDE SEQUENCE [LARGE SCALE GENOMIC DNA]</scope>
    <source>
        <strain evidence="4 6">CECT 5118</strain>
    </source>
</reference>
<name>A0A0P1FHM7_9RHOB</name>
<dbReference type="Gene3D" id="3.40.50.150">
    <property type="entry name" value="Vaccinia Virus protein VP39"/>
    <property type="match status" value="1"/>
</dbReference>
<accession>A0A0P1FHM7</accession>
<dbReference type="SUPFAM" id="SSF53335">
    <property type="entry name" value="S-adenosyl-L-methionine-dependent methyltransferases"/>
    <property type="match status" value="1"/>
</dbReference>
<dbReference type="RefSeq" id="WP_058245056.1">
    <property type="nucleotide sequence ID" value="NZ_CYSB01000029.1"/>
</dbReference>
<dbReference type="GO" id="GO:0008757">
    <property type="term" value="F:S-adenosylmethionine-dependent methyltransferase activity"/>
    <property type="evidence" value="ECO:0007669"/>
    <property type="project" value="UniProtKB-ARBA"/>
</dbReference>
<evidence type="ECO:0000259" key="3">
    <source>
        <dbReference type="Pfam" id="PF05175"/>
    </source>
</evidence>
<dbReference type="PANTHER" id="PTHR47739">
    <property type="entry name" value="TRNA1(VAL) (ADENINE(37)-N6)-METHYLTRANSFERASE"/>
    <property type="match status" value="1"/>
</dbReference>
<keyword evidence="6" id="KW-1185">Reference proteome</keyword>
<dbReference type="InterPro" id="IPR050210">
    <property type="entry name" value="tRNA_Adenine-N(6)_MTase"/>
</dbReference>
<dbReference type="InterPro" id="IPR007848">
    <property type="entry name" value="Small_mtfrase_dom"/>
</dbReference>
<proteinExistence type="predicted"/>
<sequence>MADLTHNDFLNGAVKAWQPAKGYRAGVDPVLLAASLPAKPGQRALELGCGVGVASLCLLARVPGVTVTGLELQEEYAQLARRNAAEAVAAFDVVTGDLTQLPEGLRQQQFDHVFANPPYFQRDRSTAAQDTGRDIAFAGETPLADWVAVAAKRCKPKGYVSFIQRAERLPELISEMGGVLGSLQLLPLIPRAGREAQLVLIRGRKNGRADFRLHEGLVLHQGAQHGSDGEDYAPVIQAVLRDGAALPFPV</sequence>
<keyword evidence="2" id="KW-0949">S-adenosyl-L-methionine</keyword>
<evidence type="ECO:0000256" key="1">
    <source>
        <dbReference type="ARBA" id="ARBA00022603"/>
    </source>
</evidence>
<dbReference type="EMBL" id="CYSB01000029">
    <property type="protein sequence ID" value="CUH67531.1"/>
    <property type="molecule type" value="Genomic_DNA"/>
</dbReference>
<keyword evidence="5" id="KW-0808">Transferase</keyword>
<dbReference type="EMBL" id="CYSC01000043">
    <property type="protein sequence ID" value="CUH73927.1"/>
    <property type="molecule type" value="Genomic_DNA"/>
</dbReference>
<dbReference type="CDD" id="cd02440">
    <property type="entry name" value="AdoMet_MTases"/>
    <property type="match status" value="1"/>
</dbReference>
<dbReference type="GO" id="GO:0003676">
    <property type="term" value="F:nucleic acid binding"/>
    <property type="evidence" value="ECO:0007669"/>
    <property type="project" value="InterPro"/>
</dbReference>